<dbReference type="AlphaFoldDB" id="A0A1D9P5N6"/>
<dbReference type="RefSeq" id="WP_071177608.1">
    <property type="nucleotide sequence ID" value="NZ_CP017832.1"/>
</dbReference>
<organism evidence="1 2">
    <name type="scientific">Butyrivibrio hungatei</name>
    <dbReference type="NCBI Taxonomy" id="185008"/>
    <lineage>
        <taxon>Bacteria</taxon>
        <taxon>Bacillati</taxon>
        <taxon>Bacillota</taxon>
        <taxon>Clostridia</taxon>
        <taxon>Lachnospirales</taxon>
        <taxon>Lachnospiraceae</taxon>
        <taxon>Butyrivibrio</taxon>
    </lineage>
</organism>
<name>A0A1D9P5N6_9FIRM</name>
<reference evidence="2" key="1">
    <citation type="submission" date="2016-10" db="EMBL/GenBank/DDBJ databases">
        <title>The complete genome sequence of the rumen bacterium Butyrivibrio hungatei MB2003.</title>
        <authorList>
            <person name="Palevich N."/>
            <person name="Kelly W.J."/>
            <person name="Leahy S.C."/>
            <person name="Altermann E."/>
            <person name="Rakonjac J."/>
            <person name="Attwood G.T."/>
        </authorList>
    </citation>
    <scope>NUCLEOTIDE SEQUENCE [LARGE SCALE GENOMIC DNA]</scope>
    <source>
        <strain evidence="2">MB2003</strain>
        <plasmid evidence="2">Plasmid pnp144</plasmid>
    </source>
</reference>
<dbReference type="KEGG" id="bhu:bhn_II050"/>
<dbReference type="OrthoDB" id="334783at2"/>
<keyword evidence="1" id="KW-0614">Plasmid</keyword>
<dbReference type="Proteomes" id="UP000179284">
    <property type="component" value="Plasmid pNP144"/>
</dbReference>
<geneLocation type="plasmid" evidence="2">
    <name>pnp144</name>
</geneLocation>
<gene>
    <name evidence="1" type="ORF">bhn_II050</name>
</gene>
<dbReference type="EMBL" id="CP017832">
    <property type="protein sequence ID" value="AOZ97849.1"/>
    <property type="molecule type" value="Genomic_DNA"/>
</dbReference>
<evidence type="ECO:0000313" key="1">
    <source>
        <dbReference type="EMBL" id="AOZ97849.1"/>
    </source>
</evidence>
<keyword evidence="2" id="KW-1185">Reference proteome</keyword>
<protein>
    <submittedName>
        <fullName evidence="1">Uncharacterized protein</fullName>
    </submittedName>
</protein>
<proteinExistence type="predicted"/>
<accession>A0A1D9P5N6</accession>
<evidence type="ECO:0000313" key="2">
    <source>
        <dbReference type="Proteomes" id="UP000179284"/>
    </source>
</evidence>
<sequence length="103" mass="11741">MNKSSDILYQDNDYELILSDDGMRLKTCKDGKLYNLSSHYYEPCTYIEDENGNKAVLHDGFDLSFVIGAIQAGKDLRWIGGKKTPHEFCEIMIDTLNNSLEGR</sequence>